<reference evidence="1" key="1">
    <citation type="submission" date="2021-01" db="EMBL/GenBank/DDBJ databases">
        <authorList>
            <person name="Kaushik A."/>
        </authorList>
    </citation>
    <scope>NUCLEOTIDE SEQUENCE</scope>
    <source>
        <strain evidence="1">AG6-10EEA</strain>
    </source>
</reference>
<dbReference type="AlphaFoldDB" id="A0A8H3HGN4"/>
<organism evidence="1 2">
    <name type="scientific">Rhizoctonia solani</name>
    <dbReference type="NCBI Taxonomy" id="456999"/>
    <lineage>
        <taxon>Eukaryota</taxon>
        <taxon>Fungi</taxon>
        <taxon>Dikarya</taxon>
        <taxon>Basidiomycota</taxon>
        <taxon>Agaricomycotina</taxon>
        <taxon>Agaricomycetes</taxon>
        <taxon>Cantharellales</taxon>
        <taxon>Ceratobasidiaceae</taxon>
        <taxon>Rhizoctonia</taxon>
    </lineage>
</organism>
<dbReference type="EMBL" id="CAJMXA010003685">
    <property type="protein sequence ID" value="CAE6511102.1"/>
    <property type="molecule type" value="Genomic_DNA"/>
</dbReference>
<dbReference type="Proteomes" id="UP000663853">
    <property type="component" value="Unassembled WGS sequence"/>
</dbReference>
<comment type="caution">
    <text evidence="1">The sequence shown here is derived from an EMBL/GenBank/DDBJ whole genome shotgun (WGS) entry which is preliminary data.</text>
</comment>
<protein>
    <submittedName>
        <fullName evidence="1">Uncharacterized protein</fullName>
    </submittedName>
</protein>
<evidence type="ECO:0000313" key="2">
    <source>
        <dbReference type="Proteomes" id="UP000663853"/>
    </source>
</evidence>
<evidence type="ECO:0000313" key="1">
    <source>
        <dbReference type="EMBL" id="CAE6511102.1"/>
    </source>
</evidence>
<gene>
    <name evidence="1" type="ORF">RDB_LOCUS128580</name>
</gene>
<name>A0A8H3HGN4_9AGAM</name>
<accession>A0A8H3HGN4</accession>
<sequence length="518" mass="57963">MSVLQARIIGSSMKFLYNGLLRRVSPVETRIQALFQHLFSLAAIVLLIMRIAYGLSGANEDFPSRATVEPCDPYQLGVDSVQLYARLPDNYALRNLNSTLGYADGSIWDRLTINVSSIHDCQWFSPTGAQFLASPCTPNHRRQQGIGQYTYYNFTCENRVQCEGGGIAGYVMGYEYAIQFHLEGIIPDDWLNVGYNQYSLAKIYMPVFWLAALQEAEQDQLLTPFLTLPIQPEFGWYKAVKTHFSLKKSIISSQLWEIVTGSDPSYDTKLFFPSSFFGRELIRVNSTDATSDARLRATGLIYTPDFLDASEQTPTAEISKWAPQGQLCEVIEEYRLTSGFELLASIGGLLALLQGIHIFIFGRPLFWGLFGAKLIAPFGLAGALATKEFKERLQARYHYPIEPRDAKSGLDYAHPPGVLNINMTQFLLDYVIDMGPASIPSPGCKQIKIESSDSEDEGNYKPAADVEAANQVAEPERTSSQEPRPRYELLLIMTKWQAAYAGYLHSNRPIQVISGEQS</sequence>
<proteinExistence type="predicted"/>